<evidence type="ECO:0000313" key="2">
    <source>
        <dbReference type="EMBL" id="PCI78327.1"/>
    </source>
</evidence>
<gene>
    <name evidence="2" type="ORF">COB20_06815</name>
</gene>
<organism evidence="2 3">
    <name type="scientific">SAR86 cluster bacterium</name>
    <dbReference type="NCBI Taxonomy" id="2030880"/>
    <lineage>
        <taxon>Bacteria</taxon>
        <taxon>Pseudomonadati</taxon>
        <taxon>Pseudomonadota</taxon>
        <taxon>Gammaproteobacteria</taxon>
        <taxon>SAR86 cluster</taxon>
    </lineage>
</organism>
<sequence>MTFTSRKIYFLMTAITLAAFLLAVSYTLLNTRPMETVSLHFEAVVDDDPLLFDQLLYPNPGGEGDFKIISFLFYLSNIKLVGAAENYVEADSYHLVRFDNRDNSFTIELENVPRQNYETIEFSIGVDATANNSINPIGDLDSNGRMAWSWDVGYKFVLFEGGLDLTKSLLPLVYHIGFDENYKSMAFTLDQPSSGSRLQSVNFEVDIMRLFTGNARIDMAGLPDVKFDKNDAKSIANNYAAMITLRRNQGR</sequence>
<proteinExistence type="predicted"/>
<dbReference type="InterPro" id="IPR046863">
    <property type="entry name" value="MbnP-like_dom"/>
</dbReference>
<reference evidence="3" key="1">
    <citation type="submission" date="2017-08" db="EMBL/GenBank/DDBJ databases">
        <title>A dynamic microbial community with high functional redundancy inhabits the cold, oxic subseafloor aquifer.</title>
        <authorList>
            <person name="Tully B.J."/>
            <person name="Wheat C.G."/>
            <person name="Glazer B.T."/>
            <person name="Huber J.A."/>
        </authorList>
    </citation>
    <scope>NUCLEOTIDE SEQUENCE [LARGE SCALE GENOMIC DNA]</scope>
</reference>
<dbReference type="Pfam" id="PF20243">
    <property type="entry name" value="MbnP"/>
    <property type="match status" value="1"/>
</dbReference>
<name>A0A2A4X8F1_9GAMM</name>
<comment type="caution">
    <text evidence="2">The sequence shown here is derived from an EMBL/GenBank/DDBJ whole genome shotgun (WGS) entry which is preliminary data.</text>
</comment>
<evidence type="ECO:0000313" key="3">
    <source>
        <dbReference type="Proteomes" id="UP000218767"/>
    </source>
</evidence>
<dbReference type="Proteomes" id="UP000218767">
    <property type="component" value="Unassembled WGS sequence"/>
</dbReference>
<protein>
    <recommendedName>
        <fullName evidence="1">Copper-binding protein MbnP-like domain-containing protein</fullName>
    </recommendedName>
</protein>
<feature type="domain" description="Copper-binding protein MbnP-like" evidence="1">
    <location>
        <begin position="35"/>
        <end position="220"/>
    </location>
</feature>
<evidence type="ECO:0000259" key="1">
    <source>
        <dbReference type="Pfam" id="PF20243"/>
    </source>
</evidence>
<accession>A0A2A4X8F1</accession>
<dbReference type="AlphaFoldDB" id="A0A2A4X8F1"/>
<dbReference type="EMBL" id="NVUL01000034">
    <property type="protein sequence ID" value="PCI78327.1"/>
    <property type="molecule type" value="Genomic_DNA"/>
</dbReference>